<organism evidence="2 3">
    <name type="scientific">Sphingosinicella microcystinivorans</name>
    <dbReference type="NCBI Taxonomy" id="335406"/>
    <lineage>
        <taxon>Bacteria</taxon>
        <taxon>Pseudomonadati</taxon>
        <taxon>Pseudomonadota</taxon>
        <taxon>Alphaproteobacteria</taxon>
        <taxon>Sphingomonadales</taxon>
        <taxon>Sphingosinicellaceae</taxon>
        <taxon>Sphingosinicella</taxon>
    </lineage>
</organism>
<evidence type="ECO:0000313" key="2">
    <source>
        <dbReference type="EMBL" id="BBE33703.1"/>
    </source>
</evidence>
<dbReference type="PANTHER" id="PTHR43861">
    <property type="entry name" value="TRANS-ACONITATE 2-METHYLTRANSFERASE-RELATED"/>
    <property type="match status" value="1"/>
</dbReference>
<name>A0AAD1G0G1_SPHMI</name>
<accession>A0AAD1G0G1</accession>
<proteinExistence type="predicted"/>
<dbReference type="KEGG" id="smic:SmB9_13610"/>
<sequence length="264" mass="27768">MESPSTVQTVGDQARADLADLIDLQMSPLGLVAMDALAPAAGQTILDVGCGAGETILQLADRVGVTGRVIGVDIAPRVMAVARKRTAHLPQVTLLQEDAARLALPDRSVDGVFSRFGTMFFAEPTQAFANIGRMLKPGGRIGFVCWRSMGENELDFFPVEAAGLSITIDPTPFSFEDADTITTVLGSAGFEHICVDAYDADISSGDADTMLRVMMRVGALGKVVRETPALLPKAEPRVRAALLARGGGGKVSLRAATWIVTAAV</sequence>
<dbReference type="GO" id="GO:0032259">
    <property type="term" value="P:methylation"/>
    <property type="evidence" value="ECO:0007669"/>
    <property type="project" value="UniProtKB-KW"/>
</dbReference>
<dbReference type="GO" id="GO:0008757">
    <property type="term" value="F:S-adenosylmethionine-dependent methyltransferase activity"/>
    <property type="evidence" value="ECO:0007669"/>
    <property type="project" value="InterPro"/>
</dbReference>
<dbReference type="InterPro" id="IPR013216">
    <property type="entry name" value="Methyltransf_11"/>
</dbReference>
<dbReference type="EMBL" id="AP018711">
    <property type="protein sequence ID" value="BBE33703.1"/>
    <property type="molecule type" value="Genomic_DNA"/>
</dbReference>
<gene>
    <name evidence="2" type="ORF">SmB9_13610</name>
</gene>
<dbReference type="SUPFAM" id="SSF53335">
    <property type="entry name" value="S-adenosyl-L-methionine-dependent methyltransferases"/>
    <property type="match status" value="1"/>
</dbReference>
<evidence type="ECO:0000313" key="3">
    <source>
        <dbReference type="Proteomes" id="UP000275727"/>
    </source>
</evidence>
<keyword evidence="2" id="KW-0808">Transferase</keyword>
<dbReference type="Proteomes" id="UP000275727">
    <property type="component" value="Chromosome"/>
</dbReference>
<dbReference type="InterPro" id="IPR029063">
    <property type="entry name" value="SAM-dependent_MTases_sf"/>
</dbReference>
<dbReference type="CDD" id="cd02440">
    <property type="entry name" value="AdoMet_MTases"/>
    <property type="match status" value="1"/>
</dbReference>
<feature type="domain" description="Methyltransferase type 11" evidence="1">
    <location>
        <begin position="46"/>
        <end position="141"/>
    </location>
</feature>
<dbReference type="AlphaFoldDB" id="A0AAD1G0G1"/>
<reference evidence="2 3" key="1">
    <citation type="submission" date="2018-06" db="EMBL/GenBank/DDBJ databases">
        <title>Complete Genome Sequence of the Microcystin-Degrading Bacterium Sphingosinicella microcystinivorans Strain B-9.</title>
        <authorList>
            <person name="Jin H."/>
            <person name="Nishizawa T."/>
            <person name="Guo Y."/>
            <person name="Nishizawa A."/>
            <person name="Park H."/>
            <person name="Kato H."/>
            <person name="Tsuji K."/>
            <person name="Harada K."/>
        </authorList>
    </citation>
    <scope>NUCLEOTIDE SEQUENCE [LARGE SCALE GENOMIC DNA]</scope>
    <source>
        <strain evidence="2 3">B9</strain>
    </source>
</reference>
<dbReference type="Pfam" id="PF08241">
    <property type="entry name" value="Methyltransf_11"/>
    <property type="match status" value="1"/>
</dbReference>
<keyword evidence="2" id="KW-0489">Methyltransferase</keyword>
<evidence type="ECO:0000259" key="1">
    <source>
        <dbReference type="Pfam" id="PF08241"/>
    </source>
</evidence>
<dbReference type="PANTHER" id="PTHR43861:SF1">
    <property type="entry name" value="TRANS-ACONITATE 2-METHYLTRANSFERASE"/>
    <property type="match status" value="1"/>
</dbReference>
<protein>
    <submittedName>
        <fullName evidence="2">Methyltransferase</fullName>
    </submittedName>
</protein>
<dbReference type="RefSeq" id="WP_197723696.1">
    <property type="nucleotide sequence ID" value="NZ_AP018711.1"/>
</dbReference>
<dbReference type="Gene3D" id="3.40.50.150">
    <property type="entry name" value="Vaccinia Virus protein VP39"/>
    <property type="match status" value="1"/>
</dbReference>